<evidence type="ECO:0000256" key="1">
    <source>
        <dbReference type="ARBA" id="ARBA00022723"/>
    </source>
</evidence>
<name>X0U2P1_9ZZZZ</name>
<dbReference type="InterPro" id="IPR000994">
    <property type="entry name" value="Pept_M24"/>
</dbReference>
<keyword evidence="1" id="KW-0479">Metal-binding</keyword>
<dbReference type="GO" id="GO:0046872">
    <property type="term" value="F:metal ion binding"/>
    <property type="evidence" value="ECO:0007669"/>
    <property type="project" value="UniProtKB-KW"/>
</dbReference>
<keyword evidence="2" id="KW-0378">Hydrolase</keyword>
<proteinExistence type="predicted"/>
<dbReference type="Pfam" id="PF00557">
    <property type="entry name" value="Peptidase_M24"/>
    <property type="match status" value="1"/>
</dbReference>
<dbReference type="GO" id="GO:0016787">
    <property type="term" value="F:hydrolase activity"/>
    <property type="evidence" value="ECO:0007669"/>
    <property type="project" value="UniProtKB-KW"/>
</dbReference>
<feature type="domain" description="Peptidase M24" evidence="3">
    <location>
        <begin position="69"/>
        <end position="269"/>
    </location>
</feature>
<organism evidence="4">
    <name type="scientific">marine sediment metagenome</name>
    <dbReference type="NCBI Taxonomy" id="412755"/>
    <lineage>
        <taxon>unclassified sequences</taxon>
        <taxon>metagenomes</taxon>
        <taxon>ecological metagenomes</taxon>
    </lineage>
</organism>
<dbReference type="SUPFAM" id="SSF55920">
    <property type="entry name" value="Creatinase/aminopeptidase"/>
    <property type="match status" value="1"/>
</dbReference>
<dbReference type="AlphaFoldDB" id="X0U2P1"/>
<sequence length="287" mass="31159">RIIERTGPMVEAAIKLVKRLKSVQTVTVEKSTSLADFEALKKQVGGRLKTAANIIESLRSSKDGGEIAAVRAATRVATQALKQTLQYIKPGVTENELAGMLDFQIRRLGAVVSFDTIVAFGPNASRPHHQPSTKKLKKNDTVLIDFGVRYKSYCCDLTRCFAVGRPSALYEEVYKAVQEAQAAALKMVKAGAKIRQVDAAARDVISRNNLPVYGHGTGHGLGLEVHEEPVISAEGRGKLKAGMVLTVEPGVYIPGKLGVRIEDDILVTESGYKILSRNCPHWPLSLT</sequence>
<dbReference type="InterPro" id="IPR036005">
    <property type="entry name" value="Creatinase/aminopeptidase-like"/>
</dbReference>
<reference evidence="4" key="1">
    <citation type="journal article" date="2014" name="Front. Microbiol.">
        <title>High frequency of phylogenetically diverse reductive dehalogenase-homologous genes in deep subseafloor sedimentary metagenomes.</title>
        <authorList>
            <person name="Kawai M."/>
            <person name="Futagami T."/>
            <person name="Toyoda A."/>
            <person name="Takaki Y."/>
            <person name="Nishi S."/>
            <person name="Hori S."/>
            <person name="Arai W."/>
            <person name="Tsubouchi T."/>
            <person name="Morono Y."/>
            <person name="Uchiyama I."/>
            <person name="Ito T."/>
            <person name="Fujiyama A."/>
            <person name="Inagaki F."/>
            <person name="Takami H."/>
        </authorList>
    </citation>
    <scope>NUCLEOTIDE SEQUENCE</scope>
    <source>
        <strain evidence="4">Expedition CK06-06</strain>
    </source>
</reference>
<dbReference type="InterPro" id="IPR001131">
    <property type="entry name" value="Peptidase_M24B_aminopep-P_CS"/>
</dbReference>
<dbReference type="InterPro" id="IPR050659">
    <property type="entry name" value="Peptidase_M24B"/>
</dbReference>
<dbReference type="Gene3D" id="3.90.230.10">
    <property type="entry name" value="Creatinase/methionine aminopeptidase superfamily"/>
    <property type="match status" value="1"/>
</dbReference>
<gene>
    <name evidence="4" type="ORF">S01H1_04141</name>
</gene>
<evidence type="ECO:0000256" key="2">
    <source>
        <dbReference type="ARBA" id="ARBA00022801"/>
    </source>
</evidence>
<dbReference type="PANTHER" id="PTHR46112">
    <property type="entry name" value="AMINOPEPTIDASE"/>
    <property type="match status" value="1"/>
</dbReference>
<accession>X0U2P1</accession>
<comment type="caution">
    <text evidence="4">The sequence shown here is derived from an EMBL/GenBank/DDBJ whole genome shotgun (WGS) entry which is preliminary data.</text>
</comment>
<dbReference type="PANTHER" id="PTHR46112:SF9">
    <property type="entry name" value="XAA-PRO AMINOPEPTIDASE"/>
    <property type="match status" value="1"/>
</dbReference>
<evidence type="ECO:0000313" key="4">
    <source>
        <dbReference type="EMBL" id="GAF82730.1"/>
    </source>
</evidence>
<protein>
    <recommendedName>
        <fullName evidence="3">Peptidase M24 domain-containing protein</fullName>
    </recommendedName>
</protein>
<evidence type="ECO:0000259" key="3">
    <source>
        <dbReference type="Pfam" id="PF00557"/>
    </source>
</evidence>
<dbReference type="EMBL" id="BARS01002203">
    <property type="protein sequence ID" value="GAF82730.1"/>
    <property type="molecule type" value="Genomic_DNA"/>
</dbReference>
<feature type="non-terminal residue" evidence="4">
    <location>
        <position position="1"/>
    </location>
</feature>
<dbReference type="PROSITE" id="PS00491">
    <property type="entry name" value="PROLINE_PEPTIDASE"/>
    <property type="match status" value="1"/>
</dbReference>